<dbReference type="RefSeq" id="WP_034572820.1">
    <property type="nucleotide sequence ID" value="NZ_JRMP02000027.1"/>
</dbReference>
<reference evidence="2 5" key="4">
    <citation type="submission" date="2019-12" db="EMBL/GenBank/DDBJ databases">
        <title>Multi-Generational Helicobacter saguini Isolates.</title>
        <authorList>
            <person name="Mannion A."/>
            <person name="Shen Z."/>
            <person name="Fox J.G."/>
        </authorList>
    </citation>
    <scope>NUCLEOTIDE SEQUENCE [LARGE SCALE GENOMIC DNA]</scope>
    <source>
        <strain evidence="2">16-048</strain>
        <strain evidence="5">16-048 (F4)</strain>
    </source>
</reference>
<protein>
    <submittedName>
        <fullName evidence="3">WxcM-like domain-containing protein</fullName>
    </submittedName>
</protein>
<dbReference type="Proteomes" id="UP000029714">
    <property type="component" value="Unassembled WGS sequence"/>
</dbReference>
<evidence type="ECO:0000313" key="4">
    <source>
        <dbReference type="Proteomes" id="UP000029714"/>
    </source>
</evidence>
<gene>
    <name evidence="2" type="ORF">DCO61_10970</name>
    <name evidence="3" type="ORF">LS64_011270</name>
</gene>
<evidence type="ECO:0000313" key="5">
    <source>
        <dbReference type="Proteomes" id="UP000477070"/>
    </source>
</evidence>
<dbReference type="Pfam" id="PF05523">
    <property type="entry name" value="FdtA"/>
    <property type="match status" value="1"/>
</dbReference>
<dbReference type="InterPro" id="IPR014710">
    <property type="entry name" value="RmlC-like_jellyroll"/>
</dbReference>
<dbReference type="CDD" id="cd20292">
    <property type="entry name" value="cupin_QdtA-like"/>
    <property type="match status" value="1"/>
</dbReference>
<dbReference type="InterPro" id="IPR011051">
    <property type="entry name" value="RmlC_Cupin_sf"/>
</dbReference>
<reference evidence="3 4" key="1">
    <citation type="journal article" date="2014" name="Genome Announc.">
        <title>Draft genome sequences of eight enterohepatic helicobacter species isolated from both laboratory and wild rodents.</title>
        <authorList>
            <person name="Sheh A."/>
            <person name="Shen Z."/>
            <person name="Fox J.G."/>
        </authorList>
    </citation>
    <scope>NUCLEOTIDE SEQUENCE [LARGE SCALE GENOMIC DNA]</scope>
    <source>
        <strain evidence="3 4">MIT 97-6194</strain>
    </source>
</reference>
<dbReference type="SUPFAM" id="SSF51182">
    <property type="entry name" value="RmlC-like cupins"/>
    <property type="match status" value="1"/>
</dbReference>
<proteinExistence type="predicted"/>
<organism evidence="3 4">
    <name type="scientific">Helicobacter saguini</name>
    <dbReference type="NCBI Taxonomy" id="1548018"/>
    <lineage>
        <taxon>Bacteria</taxon>
        <taxon>Pseudomonadati</taxon>
        <taxon>Campylobacterota</taxon>
        <taxon>Epsilonproteobacteria</taxon>
        <taxon>Campylobacterales</taxon>
        <taxon>Helicobacteraceae</taxon>
        <taxon>Helicobacter</taxon>
    </lineage>
</organism>
<accession>A0A347VPM5</accession>
<dbReference type="InterPro" id="IPR008894">
    <property type="entry name" value="QdtA_cupin_dom"/>
</dbReference>
<dbReference type="Proteomes" id="UP000477070">
    <property type="component" value="Unassembled WGS sequence"/>
</dbReference>
<dbReference type="AlphaFoldDB" id="A0A347VPM5"/>
<dbReference type="Gene3D" id="2.60.120.10">
    <property type="entry name" value="Jelly Rolls"/>
    <property type="match status" value="1"/>
</dbReference>
<dbReference type="EMBL" id="JRMP02000027">
    <property type="protein sequence ID" value="TLD91851.1"/>
    <property type="molecule type" value="Genomic_DNA"/>
</dbReference>
<comment type="caution">
    <text evidence="3">The sequence shown here is derived from an EMBL/GenBank/DDBJ whole genome shotgun (WGS) entry which is preliminary data.</text>
</comment>
<dbReference type="EMBL" id="QBIU01000002">
    <property type="protein sequence ID" value="MWV70496.1"/>
    <property type="molecule type" value="Genomic_DNA"/>
</dbReference>
<feature type="domain" description="Sugar 3,4-ketoisomerase QdtA cupin" evidence="1">
    <location>
        <begin position="1"/>
        <end position="130"/>
    </location>
</feature>
<evidence type="ECO:0000313" key="2">
    <source>
        <dbReference type="EMBL" id="MWV70496.1"/>
    </source>
</evidence>
<name>A0A347VPM5_9HELI</name>
<evidence type="ECO:0000259" key="1">
    <source>
        <dbReference type="Pfam" id="PF05523"/>
    </source>
</evidence>
<reference evidence="3 4" key="2">
    <citation type="journal article" date="2016" name="Infect. Immun.">
        <title>Helicobacter saguini, a Novel Helicobacter Isolated from Cotton-Top Tamarins with Ulcerative Colitis, Has Proinflammatory Properties and Induces Typhlocolitis and Dysplasia in Gnotobiotic IL-10-/- Mice.</title>
        <authorList>
            <person name="Shen Z."/>
            <person name="Mannion A."/>
            <person name="Whary M.T."/>
            <person name="Muthupalani S."/>
            <person name="Sheh A."/>
            <person name="Feng Y."/>
            <person name="Gong G."/>
            <person name="Vandamme P."/>
            <person name="Holcombe H.R."/>
            <person name="Paster B.J."/>
            <person name="Fox J.G."/>
        </authorList>
    </citation>
    <scope>NUCLEOTIDE SEQUENCE [LARGE SCALE GENOMIC DNA]</scope>
    <source>
        <strain evidence="3 4">MIT 97-6194</strain>
    </source>
</reference>
<dbReference type="OrthoDB" id="272049at2"/>
<dbReference type="STRING" id="1548018.LS64_10135"/>
<evidence type="ECO:0000313" key="3">
    <source>
        <dbReference type="EMBL" id="TLD91851.1"/>
    </source>
</evidence>
<reference evidence="3" key="3">
    <citation type="submission" date="2018-04" db="EMBL/GenBank/DDBJ databases">
        <authorList>
            <person name="Sheh A."/>
            <person name="Shen Z."/>
            <person name="Mannion A.J."/>
            <person name="Fox J.G."/>
        </authorList>
    </citation>
    <scope>NUCLEOTIDE SEQUENCE</scope>
    <source>
        <strain evidence="3">MIT 97-6194</strain>
    </source>
</reference>
<keyword evidence="4" id="KW-1185">Reference proteome</keyword>
<sequence length="133" mass="15612">MNFKLMQMRVLGDSRGKIVSLEGNKNVPFEIKRVYYIFDTSPDEDRGKHAHRELEQIIIAIDGAVEFVLDDGKNREVVLLNRPDVGLYIGKNMWREMRNFSYGCKLVVLASDFYDEGEYIRDYAEFLKSMQYK</sequence>